<organism evidence="2 3">
    <name type="scientific">Pyrocoelia pectoralis</name>
    <dbReference type="NCBI Taxonomy" id="417401"/>
    <lineage>
        <taxon>Eukaryota</taxon>
        <taxon>Metazoa</taxon>
        <taxon>Ecdysozoa</taxon>
        <taxon>Arthropoda</taxon>
        <taxon>Hexapoda</taxon>
        <taxon>Insecta</taxon>
        <taxon>Pterygota</taxon>
        <taxon>Neoptera</taxon>
        <taxon>Endopterygota</taxon>
        <taxon>Coleoptera</taxon>
        <taxon>Polyphaga</taxon>
        <taxon>Elateriformia</taxon>
        <taxon>Elateroidea</taxon>
        <taxon>Lampyridae</taxon>
        <taxon>Lampyrinae</taxon>
        <taxon>Pyrocoelia</taxon>
    </lineage>
</organism>
<dbReference type="Proteomes" id="UP001329430">
    <property type="component" value="Chromosome 3"/>
</dbReference>
<protein>
    <submittedName>
        <fullName evidence="2">Uncharacterized protein</fullName>
    </submittedName>
</protein>
<keyword evidence="3" id="KW-1185">Reference proteome</keyword>
<gene>
    <name evidence="2" type="ORF">RI129_004955</name>
</gene>
<evidence type="ECO:0000313" key="3">
    <source>
        <dbReference type="Proteomes" id="UP001329430"/>
    </source>
</evidence>
<reference evidence="2 3" key="1">
    <citation type="journal article" date="2024" name="Insects">
        <title>An Improved Chromosome-Level Genome Assembly of the Firefly Pyrocoelia pectoralis.</title>
        <authorList>
            <person name="Fu X."/>
            <person name="Meyer-Rochow V.B."/>
            <person name="Ballantyne L."/>
            <person name="Zhu X."/>
        </authorList>
    </citation>
    <scope>NUCLEOTIDE SEQUENCE [LARGE SCALE GENOMIC DNA]</scope>
    <source>
        <strain evidence="2">XCY_ONT2</strain>
    </source>
</reference>
<accession>A0AAN7ZRQ9</accession>
<dbReference type="AlphaFoldDB" id="A0AAN7ZRQ9"/>
<evidence type="ECO:0000313" key="2">
    <source>
        <dbReference type="EMBL" id="KAK5646491.1"/>
    </source>
</evidence>
<sequence length="153" mass="16319">MNKLNDIDIAKSVKSSDLTDAVEEISEINGKKASATHANIPPATAPVLATDPSMDPDKIPIQQQTIVPLQKIKIHSIKVITPGMDKGKGTSKGKTKSLTAHPPEASVTHANMLTATPPVLTTVPSMDPDDEIPIDYSEMMKLDSALPNLDSEE</sequence>
<feature type="region of interest" description="Disordered" evidence="1">
    <location>
        <begin position="80"/>
        <end position="132"/>
    </location>
</feature>
<dbReference type="EMBL" id="JAVRBK010000003">
    <property type="protein sequence ID" value="KAK5646491.1"/>
    <property type="molecule type" value="Genomic_DNA"/>
</dbReference>
<evidence type="ECO:0000256" key="1">
    <source>
        <dbReference type="SAM" id="MobiDB-lite"/>
    </source>
</evidence>
<feature type="compositionally biased region" description="Low complexity" evidence="1">
    <location>
        <begin position="113"/>
        <end position="124"/>
    </location>
</feature>
<proteinExistence type="predicted"/>
<comment type="caution">
    <text evidence="2">The sequence shown here is derived from an EMBL/GenBank/DDBJ whole genome shotgun (WGS) entry which is preliminary data.</text>
</comment>
<name>A0AAN7ZRQ9_9COLE</name>